<keyword evidence="2" id="KW-1185">Reference proteome</keyword>
<sequence length="150" mass="16892">MKFITKILAGFGNIRAMEKLHVDDHTEAIINDIDNAPFAISDNNVLFAGLNELGGYYFFQTVVVGTFHIKTIKGAQLTLTGIDFEIVLESDMEELESDHSNVSNRSISKIDFQIEKEDIDKVDATRIKKMVLTSKKKVVEFTIYKKGTTD</sequence>
<evidence type="ECO:0000313" key="1">
    <source>
        <dbReference type="EMBL" id="RKE97954.1"/>
    </source>
</evidence>
<accession>A0A420DUF3</accession>
<gene>
    <name evidence="1" type="ORF">BXY80_0019</name>
</gene>
<name>A0A420DUF3_9FLAO</name>
<dbReference type="RefSeq" id="WP_120199191.1">
    <property type="nucleotide sequence ID" value="NZ_RAQJ01000001.1"/>
</dbReference>
<dbReference type="AlphaFoldDB" id="A0A420DUF3"/>
<organism evidence="1 2">
    <name type="scientific">Ichthyenterobacterium magnum</name>
    <dbReference type="NCBI Taxonomy" id="1230530"/>
    <lineage>
        <taxon>Bacteria</taxon>
        <taxon>Pseudomonadati</taxon>
        <taxon>Bacteroidota</taxon>
        <taxon>Flavobacteriia</taxon>
        <taxon>Flavobacteriales</taxon>
        <taxon>Flavobacteriaceae</taxon>
        <taxon>Ichthyenterobacterium</taxon>
    </lineage>
</organism>
<dbReference type="EMBL" id="RAQJ01000001">
    <property type="protein sequence ID" value="RKE97954.1"/>
    <property type="molecule type" value="Genomic_DNA"/>
</dbReference>
<evidence type="ECO:0000313" key="2">
    <source>
        <dbReference type="Proteomes" id="UP000284892"/>
    </source>
</evidence>
<protein>
    <submittedName>
        <fullName evidence="1">Uncharacterized protein</fullName>
    </submittedName>
</protein>
<proteinExistence type="predicted"/>
<dbReference type="OrthoDB" id="1201645at2"/>
<comment type="caution">
    <text evidence="1">The sequence shown here is derived from an EMBL/GenBank/DDBJ whole genome shotgun (WGS) entry which is preliminary data.</text>
</comment>
<dbReference type="Proteomes" id="UP000284892">
    <property type="component" value="Unassembled WGS sequence"/>
</dbReference>
<reference evidence="1 2" key="1">
    <citation type="submission" date="2018-09" db="EMBL/GenBank/DDBJ databases">
        <title>Genomic Encyclopedia of Archaeal and Bacterial Type Strains, Phase II (KMG-II): from individual species to whole genera.</title>
        <authorList>
            <person name="Goeker M."/>
        </authorList>
    </citation>
    <scope>NUCLEOTIDE SEQUENCE [LARGE SCALE GENOMIC DNA]</scope>
    <source>
        <strain evidence="1 2">DSM 26283</strain>
    </source>
</reference>